<feature type="region of interest" description="Disordered" evidence="1">
    <location>
        <begin position="1"/>
        <end position="23"/>
    </location>
</feature>
<reference evidence="2 3" key="1">
    <citation type="submission" date="2020-04" db="EMBL/GenBank/DDBJ databases">
        <title>Thermobifida alba genome sequencing and assembly.</title>
        <authorList>
            <person name="Luzics S."/>
            <person name="Horvath B."/>
            <person name="Nagy I."/>
            <person name="Toth A."/>
            <person name="Nagy I."/>
            <person name="Kukolya J."/>
        </authorList>
    </citation>
    <scope>NUCLEOTIDE SEQUENCE [LARGE SCALE GENOMIC DNA]</scope>
    <source>
        <strain evidence="2 3">DSM 43795</strain>
    </source>
</reference>
<feature type="region of interest" description="Disordered" evidence="1">
    <location>
        <begin position="48"/>
        <end position="72"/>
    </location>
</feature>
<dbReference type="EMBL" id="CP051627">
    <property type="protein sequence ID" value="UPT22787.1"/>
    <property type="molecule type" value="Genomic_DNA"/>
</dbReference>
<gene>
    <name evidence="2" type="ORF">FOF52_19055</name>
</gene>
<evidence type="ECO:0000313" key="3">
    <source>
        <dbReference type="Proteomes" id="UP000832041"/>
    </source>
</evidence>
<protein>
    <submittedName>
        <fullName evidence="2">Uncharacterized protein</fullName>
    </submittedName>
</protein>
<evidence type="ECO:0000256" key="1">
    <source>
        <dbReference type="SAM" id="MobiDB-lite"/>
    </source>
</evidence>
<accession>A0ABY4L9K2</accession>
<proteinExistence type="predicted"/>
<dbReference type="RefSeq" id="WP_248591297.1">
    <property type="nucleotide sequence ID" value="NZ_CP051627.1"/>
</dbReference>
<feature type="compositionally biased region" description="Pro residues" evidence="1">
    <location>
        <begin position="1"/>
        <end position="18"/>
    </location>
</feature>
<name>A0ABY4L9K2_THEAE</name>
<organism evidence="2 3">
    <name type="scientific">Thermobifida alba</name>
    <name type="common">Thermomonospora alba</name>
    <dbReference type="NCBI Taxonomy" id="53522"/>
    <lineage>
        <taxon>Bacteria</taxon>
        <taxon>Bacillati</taxon>
        <taxon>Actinomycetota</taxon>
        <taxon>Actinomycetes</taxon>
        <taxon>Streptosporangiales</taxon>
        <taxon>Nocardiopsidaceae</taxon>
        <taxon>Thermobifida</taxon>
    </lineage>
</organism>
<sequence length="87" mass="9290">MPTPPNASRPPSSAPAPQEPAHRLDADEVALVRPYLVHHERALAARRCRSARVSGPGGLQPSEPVSVPGQPGEFDELARLLRELLAA</sequence>
<keyword evidence="3" id="KW-1185">Reference proteome</keyword>
<dbReference type="Proteomes" id="UP000832041">
    <property type="component" value="Chromosome"/>
</dbReference>
<evidence type="ECO:0000313" key="2">
    <source>
        <dbReference type="EMBL" id="UPT22787.1"/>
    </source>
</evidence>